<dbReference type="InterPro" id="IPR046347">
    <property type="entry name" value="bZIP_sf"/>
</dbReference>
<dbReference type="PANTHER" id="PTHR22952">
    <property type="entry name" value="CAMP-RESPONSE ELEMENT BINDING PROTEIN-RELATED"/>
    <property type="match status" value="1"/>
</dbReference>
<dbReference type="InterPro" id="IPR004827">
    <property type="entry name" value="bZIP"/>
</dbReference>
<evidence type="ECO:0000313" key="7">
    <source>
        <dbReference type="Proteomes" id="UP001341840"/>
    </source>
</evidence>
<gene>
    <name evidence="6" type="ORF">PIB30_093694</name>
</gene>
<keyword evidence="3" id="KW-0539">Nucleus</keyword>
<name>A0ABU6VW71_9FABA</name>
<evidence type="ECO:0000256" key="3">
    <source>
        <dbReference type="ARBA" id="ARBA00023242"/>
    </source>
</evidence>
<evidence type="ECO:0000256" key="4">
    <source>
        <dbReference type="SAM" id="MobiDB-lite"/>
    </source>
</evidence>
<organism evidence="6 7">
    <name type="scientific">Stylosanthes scabra</name>
    <dbReference type="NCBI Taxonomy" id="79078"/>
    <lineage>
        <taxon>Eukaryota</taxon>
        <taxon>Viridiplantae</taxon>
        <taxon>Streptophyta</taxon>
        <taxon>Embryophyta</taxon>
        <taxon>Tracheophyta</taxon>
        <taxon>Spermatophyta</taxon>
        <taxon>Magnoliopsida</taxon>
        <taxon>eudicotyledons</taxon>
        <taxon>Gunneridae</taxon>
        <taxon>Pentapetalae</taxon>
        <taxon>rosids</taxon>
        <taxon>fabids</taxon>
        <taxon>Fabales</taxon>
        <taxon>Fabaceae</taxon>
        <taxon>Papilionoideae</taxon>
        <taxon>50 kb inversion clade</taxon>
        <taxon>dalbergioids sensu lato</taxon>
        <taxon>Dalbergieae</taxon>
        <taxon>Pterocarpus clade</taxon>
        <taxon>Stylosanthes</taxon>
    </lineage>
</organism>
<dbReference type="PANTHER" id="PTHR22952:SF385">
    <property type="entry name" value="ABSCISIC ACID-INSENSITIVE 5-LIKE PROTEIN 2"/>
    <property type="match status" value="1"/>
</dbReference>
<proteinExistence type="predicted"/>
<dbReference type="SUPFAM" id="SSF57959">
    <property type="entry name" value="Leucine zipper domain"/>
    <property type="match status" value="1"/>
</dbReference>
<dbReference type="EMBL" id="JASCZI010153053">
    <property type="protein sequence ID" value="MED6177010.1"/>
    <property type="molecule type" value="Genomic_DNA"/>
</dbReference>
<dbReference type="Gene3D" id="1.20.5.170">
    <property type="match status" value="1"/>
</dbReference>
<dbReference type="CDD" id="cd14707">
    <property type="entry name" value="bZIP_plant_BZIP46"/>
    <property type="match status" value="1"/>
</dbReference>
<feature type="region of interest" description="Disordered" evidence="4">
    <location>
        <begin position="184"/>
        <end position="232"/>
    </location>
</feature>
<protein>
    <recommendedName>
        <fullName evidence="5">BZIP domain-containing protein</fullName>
    </recommendedName>
</protein>
<feature type="domain" description="BZIP" evidence="5">
    <location>
        <begin position="212"/>
        <end position="258"/>
    </location>
</feature>
<dbReference type="PROSITE" id="PS00036">
    <property type="entry name" value="BZIP_BASIC"/>
    <property type="match status" value="1"/>
</dbReference>
<dbReference type="InterPro" id="IPR043452">
    <property type="entry name" value="BZIP46-like"/>
</dbReference>
<evidence type="ECO:0000313" key="6">
    <source>
        <dbReference type="EMBL" id="MED6177010.1"/>
    </source>
</evidence>
<dbReference type="Pfam" id="PF00170">
    <property type="entry name" value="bZIP_1"/>
    <property type="match status" value="1"/>
</dbReference>
<comment type="subcellular location">
    <subcellularLocation>
        <location evidence="1">Nucleus</location>
    </subcellularLocation>
</comment>
<dbReference type="PROSITE" id="PS50217">
    <property type="entry name" value="BZIP"/>
    <property type="match status" value="1"/>
</dbReference>
<feature type="non-terminal residue" evidence="6">
    <location>
        <position position="258"/>
    </location>
</feature>
<sequence>MANRAYQGSPYPLHNMNLDELLRGGIIDESRHVAQNHCSTFSSNNSSFLFNTSSSMDNNNHHHLQQPNLGDATTFEEILARAEMINHNSSNNDYNVGNQDNVLVDTKPLIGVADPIVMASHHQANWLQMQFPSMQQHHQENLCQDSFDSKPVVENPVMETHYSNSLLGISMPVAATTSSTCSDSTEVAAAGGGPSRRGRKRGFSNELQKQNIDRRQKRMAKNRESAAKSRAKKQAYIEKLENDKSRLLKSNTWLKKLM</sequence>
<dbReference type="Proteomes" id="UP001341840">
    <property type="component" value="Unassembled WGS sequence"/>
</dbReference>
<keyword evidence="7" id="KW-1185">Reference proteome</keyword>
<comment type="caution">
    <text evidence="6">The sequence shown here is derived from an EMBL/GenBank/DDBJ whole genome shotgun (WGS) entry which is preliminary data.</text>
</comment>
<accession>A0ABU6VW71</accession>
<keyword evidence="2" id="KW-0238">DNA-binding</keyword>
<evidence type="ECO:0000256" key="2">
    <source>
        <dbReference type="ARBA" id="ARBA00023125"/>
    </source>
</evidence>
<evidence type="ECO:0000259" key="5">
    <source>
        <dbReference type="PROSITE" id="PS50217"/>
    </source>
</evidence>
<reference evidence="6 7" key="1">
    <citation type="journal article" date="2023" name="Plants (Basel)">
        <title>Bridging the Gap: Combining Genomics and Transcriptomics Approaches to Understand Stylosanthes scabra, an Orphan Legume from the Brazilian Caatinga.</title>
        <authorList>
            <person name="Ferreira-Neto J.R.C."/>
            <person name="da Silva M.D."/>
            <person name="Binneck E."/>
            <person name="de Melo N.F."/>
            <person name="da Silva R.H."/>
            <person name="de Melo A.L.T.M."/>
            <person name="Pandolfi V."/>
            <person name="Bustamante F.O."/>
            <person name="Brasileiro-Vidal A.C."/>
            <person name="Benko-Iseppon A.M."/>
        </authorList>
    </citation>
    <scope>NUCLEOTIDE SEQUENCE [LARGE SCALE GENOMIC DNA]</scope>
    <source>
        <tissue evidence="6">Leaves</tissue>
    </source>
</reference>
<evidence type="ECO:0000256" key="1">
    <source>
        <dbReference type="ARBA" id="ARBA00004123"/>
    </source>
</evidence>